<dbReference type="RefSeq" id="WP_183551101.1">
    <property type="nucleotide sequence ID" value="NZ_JACHBX010000001.1"/>
</dbReference>
<organism evidence="3 4">
    <name type="scientific">Massilia aurea</name>
    <dbReference type="NCBI Taxonomy" id="373040"/>
    <lineage>
        <taxon>Bacteria</taxon>
        <taxon>Pseudomonadati</taxon>
        <taxon>Pseudomonadota</taxon>
        <taxon>Betaproteobacteria</taxon>
        <taxon>Burkholderiales</taxon>
        <taxon>Oxalobacteraceae</taxon>
        <taxon>Telluria group</taxon>
        <taxon>Massilia</taxon>
    </lineage>
</organism>
<keyword evidence="1" id="KW-1133">Transmembrane helix</keyword>
<dbReference type="Proteomes" id="UP000540787">
    <property type="component" value="Unassembled WGS sequence"/>
</dbReference>
<dbReference type="EMBL" id="JACHBX010000001">
    <property type="protein sequence ID" value="MBB6132623.1"/>
    <property type="molecule type" value="Genomic_DNA"/>
</dbReference>
<evidence type="ECO:0000256" key="1">
    <source>
        <dbReference type="SAM" id="Phobius"/>
    </source>
</evidence>
<gene>
    <name evidence="3" type="ORF">HD842_000734</name>
</gene>
<accession>A0A7W9U6P6</accession>
<reference evidence="3 4" key="1">
    <citation type="submission" date="2020-08" db="EMBL/GenBank/DDBJ databases">
        <title>The Agave Microbiome: Exploring the role of microbial communities in plant adaptations to desert environments.</title>
        <authorList>
            <person name="Partida-Martinez L.P."/>
        </authorList>
    </citation>
    <scope>NUCLEOTIDE SEQUENCE [LARGE SCALE GENOMIC DNA]</scope>
    <source>
        <strain evidence="3 4">AT3.2</strain>
    </source>
</reference>
<feature type="transmembrane region" description="Helical" evidence="1">
    <location>
        <begin position="97"/>
        <end position="115"/>
    </location>
</feature>
<name>A0A7W9U6P6_9BURK</name>
<dbReference type="Pfam" id="PF11804">
    <property type="entry name" value="DUF3325"/>
    <property type="match status" value="1"/>
</dbReference>
<protein>
    <recommendedName>
        <fullName evidence="5">Iron uptake protein</fullName>
    </recommendedName>
</protein>
<evidence type="ECO:0000256" key="2">
    <source>
        <dbReference type="SAM" id="SignalP"/>
    </source>
</evidence>
<sequence>MSMLFLSSVSLAFSAFAAKGIVMDRHYADLHGRGKEPAPALKMRMRTLAWLGLALSFAACIAARGWHVGPVLWCGVLSVAAWTVAAMLQYAPRKVAQGAWIGIPAALLTTTLLLLH</sequence>
<evidence type="ECO:0000313" key="3">
    <source>
        <dbReference type="EMBL" id="MBB6132623.1"/>
    </source>
</evidence>
<dbReference type="AlphaFoldDB" id="A0A7W9U6P6"/>
<evidence type="ECO:0000313" key="4">
    <source>
        <dbReference type="Proteomes" id="UP000540787"/>
    </source>
</evidence>
<feature type="signal peptide" evidence="2">
    <location>
        <begin position="1"/>
        <end position="17"/>
    </location>
</feature>
<feature type="transmembrane region" description="Helical" evidence="1">
    <location>
        <begin position="71"/>
        <end position="91"/>
    </location>
</feature>
<keyword evidence="4" id="KW-1185">Reference proteome</keyword>
<keyword evidence="1" id="KW-0812">Transmembrane</keyword>
<keyword evidence="2" id="KW-0732">Signal</keyword>
<comment type="caution">
    <text evidence="3">The sequence shown here is derived from an EMBL/GenBank/DDBJ whole genome shotgun (WGS) entry which is preliminary data.</text>
</comment>
<evidence type="ECO:0008006" key="5">
    <source>
        <dbReference type="Google" id="ProtNLM"/>
    </source>
</evidence>
<feature type="transmembrane region" description="Helical" evidence="1">
    <location>
        <begin position="47"/>
        <end position="64"/>
    </location>
</feature>
<dbReference type="InterPro" id="IPR021762">
    <property type="entry name" value="DUF3325"/>
</dbReference>
<keyword evidence="1" id="KW-0472">Membrane</keyword>
<proteinExistence type="predicted"/>
<feature type="chain" id="PRO_5030557606" description="Iron uptake protein" evidence="2">
    <location>
        <begin position="18"/>
        <end position="116"/>
    </location>
</feature>